<accession>A0A4R4K9U8</accession>
<evidence type="ECO:0000256" key="1">
    <source>
        <dbReference type="ARBA" id="ARBA00022670"/>
    </source>
</evidence>
<gene>
    <name evidence="9" type="ORF">EZE20_13210</name>
</gene>
<comment type="cofactor">
    <cofactor evidence="6">
        <name>Zn(2+)</name>
        <dbReference type="ChEBI" id="CHEBI:29105"/>
    </cofactor>
    <text evidence="6">Binds 1 zinc ion per subunit.</text>
</comment>
<sequence>MKKVSIAFLALFLAFTACQRVPLSNRNQLMLVNSSELLPMSFKSYREFLDTSKVDRSGSDVEMVRRVGRKIQKSVEDYLRETNNSDLIKGFQWEFNLVESKDINAFCMPGGKVVFYSGILPICKDEAGVAVVMGHEVAHAIASHGAERMSQGMLSQGILTAGQVGLGVAMSSKPQQTQQLYNSVYGMVAPAATQVGYLLPNSRRQESEADELGLTFIAKAGYDPQNAVGFWQRMAAASNGQKPPQFLSTHPADNTRIRDIKSHLPKAQKVFQASR</sequence>
<dbReference type="CDD" id="cd07331">
    <property type="entry name" value="M48C_Oma1_like"/>
    <property type="match status" value="1"/>
</dbReference>
<dbReference type="GO" id="GO:0004222">
    <property type="term" value="F:metalloendopeptidase activity"/>
    <property type="evidence" value="ECO:0007669"/>
    <property type="project" value="InterPro"/>
</dbReference>
<dbReference type="GO" id="GO:0006515">
    <property type="term" value="P:protein quality control for misfolded or incompletely synthesized proteins"/>
    <property type="evidence" value="ECO:0007669"/>
    <property type="project" value="TreeGrafter"/>
</dbReference>
<evidence type="ECO:0000256" key="4">
    <source>
        <dbReference type="ARBA" id="ARBA00022833"/>
    </source>
</evidence>
<dbReference type="PROSITE" id="PS51257">
    <property type="entry name" value="PROKAR_LIPOPROTEIN"/>
    <property type="match status" value="1"/>
</dbReference>
<evidence type="ECO:0000313" key="10">
    <source>
        <dbReference type="Proteomes" id="UP000295706"/>
    </source>
</evidence>
<feature type="signal peptide" evidence="7">
    <location>
        <begin position="1"/>
        <end position="19"/>
    </location>
</feature>
<protein>
    <submittedName>
        <fullName evidence="9">M48 family peptidase</fullName>
    </submittedName>
</protein>
<feature type="domain" description="Peptidase M48" evidence="8">
    <location>
        <begin position="70"/>
        <end position="262"/>
    </location>
</feature>
<dbReference type="InterPro" id="IPR051156">
    <property type="entry name" value="Mito/Outer_Membr_Metalloprot"/>
</dbReference>
<keyword evidence="4 6" id="KW-0862">Zinc</keyword>
<evidence type="ECO:0000259" key="8">
    <source>
        <dbReference type="Pfam" id="PF01435"/>
    </source>
</evidence>
<evidence type="ECO:0000256" key="2">
    <source>
        <dbReference type="ARBA" id="ARBA00022723"/>
    </source>
</evidence>
<keyword evidence="10" id="KW-1185">Reference proteome</keyword>
<evidence type="ECO:0000256" key="5">
    <source>
        <dbReference type="ARBA" id="ARBA00023049"/>
    </source>
</evidence>
<dbReference type="RefSeq" id="WP_132118353.1">
    <property type="nucleotide sequence ID" value="NZ_SMJU01000007.1"/>
</dbReference>
<organism evidence="9 10">
    <name type="scientific">Arundinibacter roseus</name>
    <dbReference type="NCBI Taxonomy" id="2070510"/>
    <lineage>
        <taxon>Bacteria</taxon>
        <taxon>Pseudomonadati</taxon>
        <taxon>Bacteroidota</taxon>
        <taxon>Cytophagia</taxon>
        <taxon>Cytophagales</taxon>
        <taxon>Spirosomataceae</taxon>
        <taxon>Arundinibacter</taxon>
    </lineage>
</organism>
<keyword evidence="1 6" id="KW-0645">Protease</keyword>
<evidence type="ECO:0000256" key="6">
    <source>
        <dbReference type="RuleBase" id="RU003983"/>
    </source>
</evidence>
<keyword evidence="5 6" id="KW-0482">Metalloprotease</keyword>
<proteinExistence type="inferred from homology"/>
<evidence type="ECO:0000256" key="7">
    <source>
        <dbReference type="SAM" id="SignalP"/>
    </source>
</evidence>
<dbReference type="GO" id="GO:0046872">
    <property type="term" value="F:metal ion binding"/>
    <property type="evidence" value="ECO:0007669"/>
    <property type="project" value="UniProtKB-KW"/>
</dbReference>
<dbReference type="OrthoDB" id="9810445at2"/>
<name>A0A4R4K9U8_9BACT</name>
<dbReference type="Proteomes" id="UP000295706">
    <property type="component" value="Unassembled WGS sequence"/>
</dbReference>
<evidence type="ECO:0000256" key="3">
    <source>
        <dbReference type="ARBA" id="ARBA00022801"/>
    </source>
</evidence>
<dbReference type="AlphaFoldDB" id="A0A4R4K9U8"/>
<feature type="chain" id="PRO_5020773808" evidence="7">
    <location>
        <begin position="20"/>
        <end position="275"/>
    </location>
</feature>
<dbReference type="GO" id="GO:0016020">
    <property type="term" value="C:membrane"/>
    <property type="evidence" value="ECO:0007669"/>
    <property type="project" value="TreeGrafter"/>
</dbReference>
<dbReference type="PANTHER" id="PTHR22726">
    <property type="entry name" value="METALLOENDOPEPTIDASE OMA1"/>
    <property type="match status" value="1"/>
</dbReference>
<evidence type="ECO:0000313" key="9">
    <source>
        <dbReference type="EMBL" id="TDB64624.1"/>
    </source>
</evidence>
<dbReference type="InterPro" id="IPR001915">
    <property type="entry name" value="Peptidase_M48"/>
</dbReference>
<comment type="similarity">
    <text evidence="6">Belongs to the peptidase M48 family.</text>
</comment>
<dbReference type="EMBL" id="SMJU01000007">
    <property type="protein sequence ID" value="TDB64624.1"/>
    <property type="molecule type" value="Genomic_DNA"/>
</dbReference>
<reference evidence="9 10" key="1">
    <citation type="submission" date="2019-02" db="EMBL/GenBank/DDBJ databases">
        <title>Arundinibacter roseus gen. nov., sp. nov., a new member of the family Cytophagaceae.</title>
        <authorList>
            <person name="Szuroczki S."/>
            <person name="Khayer B."/>
            <person name="Sproer C."/>
            <person name="Toumi M."/>
            <person name="Szabo A."/>
            <person name="Felfoldi T."/>
            <person name="Schumann P."/>
            <person name="Toth E."/>
        </authorList>
    </citation>
    <scope>NUCLEOTIDE SEQUENCE [LARGE SCALE GENOMIC DNA]</scope>
    <source>
        <strain evidence="9 10">DMA-k-7a</strain>
    </source>
</reference>
<dbReference type="Pfam" id="PF01435">
    <property type="entry name" value="Peptidase_M48"/>
    <property type="match status" value="1"/>
</dbReference>
<comment type="caution">
    <text evidence="9">The sequence shown here is derived from an EMBL/GenBank/DDBJ whole genome shotgun (WGS) entry which is preliminary data.</text>
</comment>
<keyword evidence="7" id="KW-0732">Signal</keyword>
<keyword evidence="3 6" id="KW-0378">Hydrolase</keyword>
<keyword evidence="2" id="KW-0479">Metal-binding</keyword>
<dbReference type="PANTHER" id="PTHR22726:SF18">
    <property type="entry name" value="PEPTIDASE M48 DOMAIN-CONTAINING PROTEIN"/>
    <property type="match status" value="1"/>
</dbReference>
<dbReference type="Gene3D" id="3.30.2010.10">
    <property type="entry name" value="Metalloproteases ('zincins'), catalytic domain"/>
    <property type="match status" value="1"/>
</dbReference>